<keyword evidence="6 8" id="KW-1133">Transmembrane helix</keyword>
<organism evidence="10 11">
    <name type="scientific">Duganella margarita</name>
    <dbReference type="NCBI Taxonomy" id="2692170"/>
    <lineage>
        <taxon>Bacteria</taxon>
        <taxon>Pseudomonadati</taxon>
        <taxon>Pseudomonadota</taxon>
        <taxon>Betaproteobacteria</taxon>
        <taxon>Burkholderiales</taxon>
        <taxon>Oxalobacteraceae</taxon>
        <taxon>Telluria group</taxon>
        <taxon>Duganella</taxon>
    </lineage>
</organism>
<reference evidence="10 11" key="1">
    <citation type="submission" date="2019-12" db="EMBL/GenBank/DDBJ databases">
        <title>Novel species isolated from a subtropical stream in China.</title>
        <authorList>
            <person name="Lu H."/>
        </authorList>
    </citation>
    <scope>NUCLEOTIDE SEQUENCE [LARGE SCALE GENOMIC DNA]</scope>
    <source>
        <strain evidence="10 11">FT109W</strain>
    </source>
</reference>
<keyword evidence="3" id="KW-0597">Phosphoprotein</keyword>
<feature type="transmembrane region" description="Helical" evidence="8">
    <location>
        <begin position="337"/>
        <end position="362"/>
    </location>
</feature>
<name>A0ABW9WQ71_9BURK</name>
<feature type="transmembrane region" description="Helical" evidence="8">
    <location>
        <begin position="312"/>
        <end position="331"/>
    </location>
</feature>
<evidence type="ECO:0000256" key="3">
    <source>
        <dbReference type="ARBA" id="ARBA00022553"/>
    </source>
</evidence>
<feature type="transmembrane region" description="Helical" evidence="8">
    <location>
        <begin position="251"/>
        <end position="274"/>
    </location>
</feature>
<evidence type="ECO:0000256" key="4">
    <source>
        <dbReference type="ARBA" id="ARBA00022692"/>
    </source>
</evidence>
<dbReference type="PRINTS" id="PR01836">
    <property type="entry name" value="MGATPASE"/>
</dbReference>
<keyword evidence="7 8" id="KW-0472">Membrane</keyword>
<keyword evidence="11" id="KW-1185">Reference proteome</keyword>
<keyword evidence="2" id="KW-1003">Cell membrane</keyword>
<feature type="domain" description="Cation-transporting P-type ATPase C-terminal" evidence="9">
    <location>
        <begin position="205"/>
        <end position="368"/>
    </location>
</feature>
<dbReference type="InterPro" id="IPR001757">
    <property type="entry name" value="P_typ_ATPase"/>
</dbReference>
<gene>
    <name evidence="10" type="ORF">GTP55_29125</name>
</gene>
<accession>A0ABW9WQ71</accession>
<dbReference type="Gene3D" id="3.40.1110.10">
    <property type="entry name" value="Calcium-transporting ATPase, cytoplasmic domain N"/>
    <property type="match status" value="1"/>
</dbReference>
<dbReference type="InterPro" id="IPR023298">
    <property type="entry name" value="ATPase_P-typ_TM_dom_sf"/>
</dbReference>
<proteinExistence type="predicted"/>
<keyword evidence="4 8" id="KW-0812">Transmembrane</keyword>
<evidence type="ECO:0000256" key="1">
    <source>
        <dbReference type="ARBA" id="ARBA00004651"/>
    </source>
</evidence>
<evidence type="ECO:0000256" key="7">
    <source>
        <dbReference type="ARBA" id="ARBA00023136"/>
    </source>
</evidence>
<sequence>RAVPPAQQDAGAGDETALVFAGLVSFLDPPKPSAAPALAALARDGVALKTVTGDHELVARHLYARLGVPVTGVLSGDEVARLDDLALGAAAERVNLFCRITPVQKHRILVALRRRGHVVGYLGDGINDAPALHAADVAISVDGAVDVARAAADLILLEHDLGVLHAGVREGRRTFGNIMKYILMGTSSNFGNMFSMAGAALLLPFLPMLPVQILLNNLLYDLSELAIPLDHVDAADLRRPRPWDLALVRDFMLVMGPVSSVFDFLTFYLLLAVFDAGQALFHTGWFIESLASQVLVIFLLRTRGNPLRSRPHPALALGALAVLAAAVALPFSAPGAALGFVAPPAGLLALLAALLAAYLLAVEAVKRWFFRRHPG</sequence>
<dbReference type="Gene3D" id="1.20.1110.10">
    <property type="entry name" value="Calcium-transporting ATPase, transmembrane domain"/>
    <property type="match status" value="1"/>
</dbReference>
<dbReference type="RefSeq" id="WP_161048245.1">
    <property type="nucleotide sequence ID" value="NZ_WWCS01000055.1"/>
</dbReference>
<dbReference type="InterPro" id="IPR006415">
    <property type="entry name" value="P-type_ATPase_IIIB"/>
</dbReference>
<evidence type="ECO:0000256" key="8">
    <source>
        <dbReference type="SAM" id="Phobius"/>
    </source>
</evidence>
<dbReference type="PANTHER" id="PTHR42861">
    <property type="entry name" value="CALCIUM-TRANSPORTING ATPASE"/>
    <property type="match status" value="1"/>
</dbReference>
<dbReference type="InterPro" id="IPR023214">
    <property type="entry name" value="HAD_sf"/>
</dbReference>
<dbReference type="Gene3D" id="3.40.50.1000">
    <property type="entry name" value="HAD superfamily/HAD-like"/>
    <property type="match status" value="1"/>
</dbReference>
<dbReference type="SUPFAM" id="SSF81665">
    <property type="entry name" value="Calcium ATPase, transmembrane domain M"/>
    <property type="match status" value="1"/>
</dbReference>
<dbReference type="InterPro" id="IPR023299">
    <property type="entry name" value="ATPase_P-typ_cyto_dom_N"/>
</dbReference>
<dbReference type="NCBIfam" id="TIGR01494">
    <property type="entry name" value="ATPase_P-type"/>
    <property type="match status" value="1"/>
</dbReference>
<keyword evidence="5" id="KW-0460">Magnesium</keyword>
<evidence type="ECO:0000256" key="5">
    <source>
        <dbReference type="ARBA" id="ARBA00022842"/>
    </source>
</evidence>
<feature type="transmembrane region" description="Helical" evidence="8">
    <location>
        <begin position="280"/>
        <end position="300"/>
    </location>
</feature>
<evidence type="ECO:0000256" key="2">
    <source>
        <dbReference type="ARBA" id="ARBA00022475"/>
    </source>
</evidence>
<evidence type="ECO:0000259" key="9">
    <source>
        <dbReference type="Pfam" id="PF00689"/>
    </source>
</evidence>
<protein>
    <submittedName>
        <fullName evidence="10">HAD-IC family P-type ATPase</fullName>
    </submittedName>
</protein>
<dbReference type="Pfam" id="PF00702">
    <property type="entry name" value="Hydrolase"/>
    <property type="match status" value="1"/>
</dbReference>
<evidence type="ECO:0000313" key="10">
    <source>
        <dbReference type="EMBL" id="MYN43409.1"/>
    </source>
</evidence>
<dbReference type="SUPFAM" id="SSF56784">
    <property type="entry name" value="HAD-like"/>
    <property type="match status" value="1"/>
</dbReference>
<feature type="transmembrane region" description="Helical" evidence="8">
    <location>
        <begin position="193"/>
        <end position="215"/>
    </location>
</feature>
<evidence type="ECO:0000256" key="6">
    <source>
        <dbReference type="ARBA" id="ARBA00022989"/>
    </source>
</evidence>
<comment type="subcellular location">
    <subcellularLocation>
        <location evidence="1">Cell membrane</location>
        <topology evidence="1">Multi-pass membrane protein</topology>
    </subcellularLocation>
</comment>
<dbReference type="InterPro" id="IPR006068">
    <property type="entry name" value="ATPase_P-typ_cation-transptr_C"/>
</dbReference>
<feature type="non-terminal residue" evidence="10">
    <location>
        <position position="1"/>
    </location>
</feature>
<dbReference type="Pfam" id="PF00689">
    <property type="entry name" value="Cation_ATPase_C"/>
    <property type="match status" value="1"/>
</dbReference>
<dbReference type="Proteomes" id="UP000466332">
    <property type="component" value="Unassembled WGS sequence"/>
</dbReference>
<dbReference type="InterPro" id="IPR036412">
    <property type="entry name" value="HAD-like_sf"/>
</dbReference>
<comment type="caution">
    <text evidence="10">The sequence shown here is derived from an EMBL/GenBank/DDBJ whole genome shotgun (WGS) entry which is preliminary data.</text>
</comment>
<evidence type="ECO:0000313" key="11">
    <source>
        <dbReference type="Proteomes" id="UP000466332"/>
    </source>
</evidence>
<dbReference type="EMBL" id="WWCS01000055">
    <property type="protein sequence ID" value="MYN43409.1"/>
    <property type="molecule type" value="Genomic_DNA"/>
</dbReference>